<dbReference type="KEGG" id="dre:497400"/>
<feature type="region of interest" description="Disordered" evidence="5">
    <location>
        <begin position="1"/>
        <end position="20"/>
    </location>
</feature>
<dbReference type="InterPro" id="IPR001179">
    <property type="entry name" value="PPIase_FKBP_dom"/>
</dbReference>
<feature type="repeat" description="TPR" evidence="4">
    <location>
        <begin position="361"/>
        <end position="394"/>
    </location>
</feature>
<keyword evidence="6" id="KW-0812">Transmembrane</keyword>
<dbReference type="AlphaFoldDB" id="A0AB13AB38"/>
<keyword evidence="3" id="KW-0697">Rotamase</keyword>
<dbReference type="PROSITE" id="PS50005">
    <property type="entry name" value="TPR"/>
    <property type="match status" value="2"/>
</dbReference>
<evidence type="ECO:0000256" key="5">
    <source>
        <dbReference type="SAM" id="MobiDB-lite"/>
    </source>
</evidence>
<dbReference type="PROSITE" id="PS50059">
    <property type="entry name" value="FKBP_PPIASE"/>
    <property type="match status" value="1"/>
</dbReference>
<evidence type="ECO:0000256" key="3">
    <source>
        <dbReference type="PROSITE-ProRule" id="PRU00277"/>
    </source>
</evidence>
<dbReference type="InterPro" id="IPR050754">
    <property type="entry name" value="FKBP4/5/8-like"/>
</dbReference>
<reference evidence="9" key="2">
    <citation type="journal article" date="2016" name="BMC Genomics">
        <title>Gene evolution and gene expression after whole genome duplication in fish: the PhyloFish database.</title>
        <authorList>
            <person name="Pasquier J."/>
            <person name="Cabau C."/>
            <person name="Nguyen T."/>
            <person name="Jouanno E."/>
            <person name="Severac D."/>
            <person name="Braasch I."/>
            <person name="Journot L."/>
            <person name="Pontarotti P."/>
            <person name="Klopp C."/>
            <person name="Postlethwait J.H."/>
            <person name="Guiguen Y."/>
            <person name="Bobe J."/>
        </authorList>
    </citation>
    <scope>NUCLEOTIDE SEQUENCE</scope>
    <source>
        <strain evidence="9">Tuebingen</strain>
    </source>
</reference>
<dbReference type="Gene3D" id="3.10.50.40">
    <property type="match status" value="1"/>
</dbReference>
<reference evidence="9" key="1">
    <citation type="journal article" date="2015" name="Nat. Commun.">
        <title>RFX transcription factors are essential for hearing in mice.</title>
        <authorList>
            <person name="Elkon R."/>
            <person name="Milon B."/>
            <person name="Morrison L."/>
            <person name="Shah M."/>
            <person name="Vijayakumar S."/>
            <person name="Racherla M."/>
            <person name="Leitch C.C."/>
            <person name="Silipino L."/>
            <person name="Hadi S."/>
            <person name="Weiss-Gayet M."/>
            <person name="Barras E."/>
            <person name="Schmid C.D."/>
            <person name="Ait-Lounis A."/>
            <person name="Barnes A."/>
            <person name="Song Y."/>
            <person name="Eisenman D.J."/>
            <person name="Eliyahu E."/>
            <person name="Frolenkov G.I."/>
            <person name="Strome S.E."/>
            <person name="Durand B."/>
            <person name="Zaghloul N.A."/>
            <person name="Jones S.M."/>
            <person name="Reith W."/>
            <person name="Hertzano R."/>
        </authorList>
    </citation>
    <scope>NUCLEOTIDE SEQUENCE</scope>
    <source>
        <strain evidence="9">Tuebingen</strain>
    </source>
</reference>
<dbReference type="Proteomes" id="UP000000437">
    <property type="component" value="Chromosome 18"/>
</dbReference>
<dbReference type="CTD" id="497400"/>
<evidence type="ECO:0000256" key="4">
    <source>
        <dbReference type="PROSITE-ProRule" id="PRU00339"/>
    </source>
</evidence>
<keyword evidence="6" id="KW-1133">Transmembrane helix</keyword>
<evidence type="ECO:0000313" key="8">
    <source>
        <dbReference type="Proteomes" id="UP000000437"/>
    </source>
</evidence>
<feature type="region of interest" description="Disordered" evidence="5">
    <location>
        <begin position="58"/>
        <end position="132"/>
    </location>
</feature>
<dbReference type="ZFIN" id="ZDB-GENE-050208-116">
    <property type="gene designation" value="fkbp16"/>
</dbReference>
<gene>
    <name evidence="9 10" type="primary">fkbp16</name>
    <name evidence="9" type="synonym">im:7140236</name>
    <name evidence="9" type="synonym">si:ch211-13k12.1</name>
</gene>
<dbReference type="Pfam" id="PF00254">
    <property type="entry name" value="FKBP_C"/>
    <property type="match status" value="1"/>
</dbReference>
<dbReference type="SUPFAM" id="SSF54534">
    <property type="entry name" value="FKBP-like"/>
    <property type="match status" value="1"/>
</dbReference>
<feature type="compositionally biased region" description="Acidic residues" evidence="5">
    <location>
        <begin position="10"/>
        <end position="20"/>
    </location>
</feature>
<keyword evidence="1" id="KW-0677">Repeat</keyword>
<sequence length="504" mass="56940">MVSLAPCGDMEPEAGDPEETTLETEMFAKSEELKSEESVLQPWEEPIMELQKMNITEKEVERKIAEEGSEERDEMENKEAEESEEEFAESFTDANASTSYPTNEPITSKTHIGPPKSIESNPMEDRGKLSKTPSFGKMVRFKEIEVVEERDTSDDTLFPDFDMEEWTTSRFEELFLADDWKNITDDCLLKKKVLQAGPENALTPAWGQEVTLKMQGVLEDRTVVEKDSKLVFIIGEGDVTQALEECAITMKKGEIALLLADSQYTYGLLGREPDIPAWAPLLYQLQLLDFREKPDPLLLPVPDRIRIGNQKRERGNFYFQREEFSKAVQAYCMALDVLTTRTNDGQNCVAEEEEEVNDYRVKCLNNLAAAQLKLGHFDEALHTSQDVLFLDPQNVKALFRKGKLLSDKGEYEEAMETLKKALKLEPSTKAIHAELSKLVKRQAGENESQNWQAKPARVFGENIAPFLTPPPKKKPFGISWKFLLGALVVALGSLVTSVVLTARN</sequence>
<dbReference type="RefSeq" id="NP_001373781.1">
    <property type="nucleotide sequence ID" value="NM_001386852.1"/>
</dbReference>
<evidence type="ECO:0000256" key="6">
    <source>
        <dbReference type="SAM" id="Phobius"/>
    </source>
</evidence>
<dbReference type="AGR" id="ZFIN:ZDB-GENE-050208-116"/>
<keyword evidence="2 4" id="KW-0802">TPR repeat</keyword>
<dbReference type="InterPro" id="IPR046357">
    <property type="entry name" value="PPIase_dom_sf"/>
</dbReference>
<evidence type="ECO:0000313" key="10">
    <source>
        <dbReference type="ZFIN" id="ZDB-GENE-050208-116"/>
    </source>
</evidence>
<dbReference type="InterPro" id="IPR019734">
    <property type="entry name" value="TPR_rpt"/>
</dbReference>
<dbReference type="PANTHER" id="PTHR46512">
    <property type="entry name" value="PEPTIDYLPROLYL ISOMERASE"/>
    <property type="match status" value="1"/>
</dbReference>
<reference evidence="9" key="3">
    <citation type="submission" date="2025-08" db="UniProtKB">
        <authorList>
            <consortium name="RefSeq"/>
        </authorList>
    </citation>
    <scope>IDENTIFICATION</scope>
    <source>
        <strain evidence="9">Tuebingen</strain>
    </source>
</reference>
<feature type="repeat" description="TPR" evidence="4">
    <location>
        <begin position="395"/>
        <end position="428"/>
    </location>
</feature>
<name>A0AB13AB38_DANRE</name>
<keyword evidence="3 9" id="KW-0413">Isomerase</keyword>
<dbReference type="SMART" id="SM00028">
    <property type="entry name" value="TPR"/>
    <property type="match status" value="3"/>
</dbReference>
<dbReference type="GO" id="GO:0003755">
    <property type="term" value="F:peptidyl-prolyl cis-trans isomerase activity"/>
    <property type="evidence" value="ECO:0007669"/>
    <property type="project" value="UniProtKB-KW"/>
</dbReference>
<evidence type="ECO:0000256" key="2">
    <source>
        <dbReference type="ARBA" id="ARBA00022803"/>
    </source>
</evidence>
<evidence type="ECO:0000259" key="7">
    <source>
        <dbReference type="PROSITE" id="PS50059"/>
    </source>
</evidence>
<proteinExistence type="predicted"/>
<dbReference type="GeneID" id="497400"/>
<organism evidence="8 9">
    <name type="scientific">Danio rerio</name>
    <name type="common">Zebrafish</name>
    <name type="synonym">Brachydanio rerio</name>
    <dbReference type="NCBI Taxonomy" id="7955"/>
    <lineage>
        <taxon>Eukaryota</taxon>
        <taxon>Metazoa</taxon>
        <taxon>Chordata</taxon>
        <taxon>Craniata</taxon>
        <taxon>Vertebrata</taxon>
        <taxon>Euteleostomi</taxon>
        <taxon>Actinopterygii</taxon>
        <taxon>Neopterygii</taxon>
        <taxon>Teleostei</taxon>
        <taxon>Ostariophysi</taxon>
        <taxon>Cypriniformes</taxon>
        <taxon>Danionidae</taxon>
        <taxon>Danioninae</taxon>
        <taxon>Danio</taxon>
    </lineage>
</organism>
<keyword evidence="6" id="KW-0472">Membrane</keyword>
<evidence type="ECO:0000313" key="9">
    <source>
        <dbReference type="RefSeq" id="NP_001373781.1"/>
    </source>
</evidence>
<dbReference type="Gene3D" id="1.25.40.10">
    <property type="entry name" value="Tetratricopeptide repeat domain"/>
    <property type="match status" value="1"/>
</dbReference>
<feature type="transmembrane region" description="Helical" evidence="6">
    <location>
        <begin position="482"/>
        <end position="502"/>
    </location>
</feature>
<dbReference type="EC" id="5.2.1.8" evidence="3"/>
<dbReference type="Pfam" id="PF13181">
    <property type="entry name" value="TPR_8"/>
    <property type="match status" value="1"/>
</dbReference>
<keyword evidence="8" id="KW-1185">Reference proteome</keyword>
<dbReference type="InterPro" id="IPR011990">
    <property type="entry name" value="TPR-like_helical_dom_sf"/>
</dbReference>
<protein>
    <recommendedName>
        <fullName evidence="3">peptidylprolyl isomerase</fullName>
        <ecNumber evidence="3">5.2.1.8</ecNumber>
    </recommendedName>
</protein>
<feature type="domain" description="PPIase FKBP-type" evidence="7">
    <location>
        <begin position="207"/>
        <end position="291"/>
    </location>
</feature>
<dbReference type="PANTHER" id="PTHR46512:SF2">
    <property type="entry name" value="PEPTIDYLPROLYL ISOMERASE"/>
    <property type="match status" value="1"/>
</dbReference>
<dbReference type="PROSITE" id="PS50293">
    <property type="entry name" value="TPR_REGION"/>
    <property type="match status" value="1"/>
</dbReference>
<feature type="compositionally biased region" description="Polar residues" evidence="5">
    <location>
        <begin position="92"/>
        <end position="110"/>
    </location>
</feature>
<dbReference type="SUPFAM" id="SSF48452">
    <property type="entry name" value="TPR-like"/>
    <property type="match status" value="1"/>
</dbReference>
<accession>A0AB13AB38</accession>
<evidence type="ECO:0000256" key="1">
    <source>
        <dbReference type="ARBA" id="ARBA00022737"/>
    </source>
</evidence>
<comment type="catalytic activity">
    <reaction evidence="3">
        <text>[protein]-peptidylproline (omega=180) = [protein]-peptidylproline (omega=0)</text>
        <dbReference type="Rhea" id="RHEA:16237"/>
        <dbReference type="Rhea" id="RHEA-COMP:10747"/>
        <dbReference type="Rhea" id="RHEA-COMP:10748"/>
        <dbReference type="ChEBI" id="CHEBI:83833"/>
        <dbReference type="ChEBI" id="CHEBI:83834"/>
        <dbReference type="EC" id="5.2.1.8"/>
    </reaction>
</comment>